<dbReference type="InterPro" id="IPR005148">
    <property type="entry name" value="Arg-tRNA-synth_N"/>
</dbReference>
<evidence type="ECO:0000256" key="2">
    <source>
        <dbReference type="ARBA" id="ARBA00005594"/>
    </source>
</evidence>
<dbReference type="CDD" id="cd00671">
    <property type="entry name" value="ArgRS_core"/>
    <property type="match status" value="1"/>
</dbReference>
<evidence type="ECO:0000256" key="8">
    <source>
        <dbReference type="ARBA" id="ARBA00022917"/>
    </source>
</evidence>
<dbReference type="FunFam" id="1.10.730.10:FF:000008">
    <property type="entry name" value="Arginine--tRNA ligase"/>
    <property type="match status" value="1"/>
</dbReference>
<evidence type="ECO:0000259" key="14">
    <source>
        <dbReference type="SMART" id="SM01016"/>
    </source>
</evidence>
<evidence type="ECO:0000256" key="10">
    <source>
        <dbReference type="ARBA" id="ARBA00049339"/>
    </source>
</evidence>
<dbReference type="PANTHER" id="PTHR11956">
    <property type="entry name" value="ARGINYL-TRNA SYNTHETASE"/>
    <property type="match status" value="1"/>
</dbReference>
<dbReference type="PROSITE" id="PS00178">
    <property type="entry name" value="AA_TRNA_LIGASE_I"/>
    <property type="match status" value="1"/>
</dbReference>
<dbReference type="InterPro" id="IPR035684">
    <property type="entry name" value="ArgRS_core"/>
</dbReference>
<evidence type="ECO:0000256" key="11">
    <source>
        <dbReference type="HAMAP-Rule" id="MF_00123"/>
    </source>
</evidence>
<evidence type="ECO:0000256" key="1">
    <source>
        <dbReference type="ARBA" id="ARBA00004496"/>
    </source>
</evidence>
<dbReference type="SUPFAM" id="SSF55190">
    <property type="entry name" value="Arginyl-tRNA synthetase (ArgRS), N-terminal 'additional' domain"/>
    <property type="match status" value="1"/>
</dbReference>
<comment type="subcellular location">
    <subcellularLocation>
        <location evidence="1 11">Cytoplasm</location>
    </subcellularLocation>
</comment>
<comment type="catalytic activity">
    <reaction evidence="10 11">
        <text>tRNA(Arg) + L-arginine + ATP = L-arginyl-tRNA(Arg) + AMP + diphosphate</text>
        <dbReference type="Rhea" id="RHEA:20301"/>
        <dbReference type="Rhea" id="RHEA-COMP:9658"/>
        <dbReference type="Rhea" id="RHEA-COMP:9673"/>
        <dbReference type="ChEBI" id="CHEBI:30616"/>
        <dbReference type="ChEBI" id="CHEBI:32682"/>
        <dbReference type="ChEBI" id="CHEBI:33019"/>
        <dbReference type="ChEBI" id="CHEBI:78442"/>
        <dbReference type="ChEBI" id="CHEBI:78513"/>
        <dbReference type="ChEBI" id="CHEBI:456215"/>
        <dbReference type="EC" id="6.1.1.19"/>
    </reaction>
</comment>
<dbReference type="Pfam" id="PF05746">
    <property type="entry name" value="DALR_1"/>
    <property type="match status" value="1"/>
</dbReference>
<dbReference type="GO" id="GO:0005737">
    <property type="term" value="C:cytoplasm"/>
    <property type="evidence" value="ECO:0007669"/>
    <property type="project" value="UniProtKB-SubCell"/>
</dbReference>
<dbReference type="SUPFAM" id="SSF52374">
    <property type="entry name" value="Nucleotidylyl transferase"/>
    <property type="match status" value="1"/>
</dbReference>
<evidence type="ECO:0000259" key="13">
    <source>
        <dbReference type="SMART" id="SM00836"/>
    </source>
</evidence>
<dbReference type="FunCoup" id="A0A140L1K6">
    <property type="interactions" value="378"/>
</dbReference>
<dbReference type="PRINTS" id="PR01038">
    <property type="entry name" value="TRNASYNTHARG"/>
</dbReference>
<dbReference type="InterPro" id="IPR009080">
    <property type="entry name" value="tRNAsynth_Ia_anticodon-bd"/>
</dbReference>
<comment type="subunit">
    <text evidence="3 11">Monomer.</text>
</comment>
<evidence type="ECO:0000256" key="9">
    <source>
        <dbReference type="ARBA" id="ARBA00023146"/>
    </source>
</evidence>
<sequence length="595" mass="67275">MHKLKQKYIIVVSRRQITILTILGGFFMKDVKAAIKEKIRDITIDALRKAIEEGAVNLSRIPEFTVEVPQAKEHGDFAVNVAMLAAREAQMPPREIAKIITDRMEIAGSGVEKVEVAGPGFINFHLEPTWANGVIRIILEEKENYGRLDIGKGKKVQVEFVSANPTGPMHMGNARGAALGDALASVLEMAGYDVTREFYINDAGNQIENFGLSLEARYLELLGYESQIPEGGYHGEDIKDHMRELIEKEGDRFLSVDPAERRAYFVEYALKKNIERMKRDLENFGVRFDVWFSERSLHESGKVDEVIKLLTERGYTYEKDGALWFKATEFGVPKDEVLIRQNGMPTYFAADIAYHKDKFDRGFVWVIDIWGADHHGHVPRMKGALAALGYDPDKLTIIIMQLVRLYRNGEIARMSKRTGRAVTLADLVEEVGKDAARFFFNLRGADTHLDFDLDLAVKQSEENPVYYVQYAHARIASILRQAAQQNVKVPEKDDLAPSEMERLLSMLTHETEIELVKKLADFPETIRVAATTLSPYRIANYTLELASAFHSFYNVCRVLTGDEALTKARLMLVKAVQQVLKNAFKILGISAPERM</sequence>
<accession>A0A140L1K6</accession>
<dbReference type="Pfam" id="PF00750">
    <property type="entry name" value="tRNA-synt_1d"/>
    <property type="match status" value="1"/>
</dbReference>
<keyword evidence="5 11" id="KW-0436">Ligase</keyword>
<dbReference type="SMART" id="SM01016">
    <property type="entry name" value="Arg_tRNA_synt_N"/>
    <property type="match status" value="1"/>
</dbReference>
<gene>
    <name evidence="11 15" type="primary">argS</name>
    <name evidence="15" type="ORF">AN618_23150</name>
</gene>
<dbReference type="InterPro" id="IPR008909">
    <property type="entry name" value="DALR_anticod-bd"/>
</dbReference>
<dbReference type="Gene3D" id="1.10.730.10">
    <property type="entry name" value="Isoleucyl-tRNA Synthetase, Domain 1"/>
    <property type="match status" value="1"/>
</dbReference>
<name>A0A140L1K6_9FIRM</name>
<keyword evidence="4 11" id="KW-0963">Cytoplasm</keyword>
<evidence type="ECO:0000313" key="16">
    <source>
        <dbReference type="Proteomes" id="UP000070427"/>
    </source>
</evidence>
<dbReference type="GO" id="GO:0005524">
    <property type="term" value="F:ATP binding"/>
    <property type="evidence" value="ECO:0007669"/>
    <property type="project" value="UniProtKB-UniRule"/>
</dbReference>
<dbReference type="CDD" id="cd07956">
    <property type="entry name" value="Anticodon_Ia_Arg"/>
    <property type="match status" value="1"/>
</dbReference>
<comment type="caution">
    <text evidence="15">The sequence shown here is derived from an EMBL/GenBank/DDBJ whole genome shotgun (WGS) entry which is preliminary data.</text>
</comment>
<dbReference type="Proteomes" id="UP000070427">
    <property type="component" value="Unassembled WGS sequence"/>
</dbReference>
<evidence type="ECO:0000256" key="4">
    <source>
        <dbReference type="ARBA" id="ARBA00022490"/>
    </source>
</evidence>
<evidence type="ECO:0000313" key="15">
    <source>
        <dbReference type="EMBL" id="KXG74431.1"/>
    </source>
</evidence>
<dbReference type="AlphaFoldDB" id="A0A140L1K6"/>
<dbReference type="InterPro" id="IPR014729">
    <property type="entry name" value="Rossmann-like_a/b/a_fold"/>
</dbReference>
<evidence type="ECO:0000256" key="6">
    <source>
        <dbReference type="ARBA" id="ARBA00022741"/>
    </source>
</evidence>
<evidence type="ECO:0000256" key="12">
    <source>
        <dbReference type="RuleBase" id="RU363038"/>
    </source>
</evidence>
<keyword evidence="8 11" id="KW-0648">Protein biosynthesis</keyword>
<dbReference type="GO" id="GO:0004814">
    <property type="term" value="F:arginine-tRNA ligase activity"/>
    <property type="evidence" value="ECO:0007669"/>
    <property type="project" value="UniProtKB-UniRule"/>
</dbReference>
<dbReference type="EC" id="6.1.1.19" evidence="11"/>
<keyword evidence="16" id="KW-1185">Reference proteome</keyword>
<dbReference type="Pfam" id="PF03485">
    <property type="entry name" value="Arg_tRNA_synt_N"/>
    <property type="match status" value="1"/>
</dbReference>
<dbReference type="InterPro" id="IPR001412">
    <property type="entry name" value="aa-tRNA-synth_I_CS"/>
</dbReference>
<dbReference type="FunFam" id="3.40.50.620:FF:000062">
    <property type="entry name" value="Arginine--tRNA ligase"/>
    <property type="match status" value="1"/>
</dbReference>
<dbReference type="PANTHER" id="PTHR11956:SF5">
    <property type="entry name" value="ARGININE--TRNA LIGASE, CYTOPLASMIC"/>
    <property type="match status" value="1"/>
</dbReference>
<dbReference type="InParanoid" id="A0A140L1K6"/>
<evidence type="ECO:0000256" key="3">
    <source>
        <dbReference type="ARBA" id="ARBA00011245"/>
    </source>
</evidence>
<keyword evidence="9 11" id="KW-0030">Aminoacyl-tRNA synthetase</keyword>
<dbReference type="SMART" id="SM00836">
    <property type="entry name" value="DALR_1"/>
    <property type="match status" value="1"/>
</dbReference>
<dbReference type="NCBIfam" id="TIGR00456">
    <property type="entry name" value="argS"/>
    <property type="match status" value="1"/>
</dbReference>
<reference evidence="15 16" key="1">
    <citation type="submission" date="2015-12" db="EMBL/GenBank/DDBJ databases">
        <title>Draft genome sequnece of Fervidicola ferrireducens strain Y170.</title>
        <authorList>
            <person name="Patel B.K."/>
        </authorList>
    </citation>
    <scope>NUCLEOTIDE SEQUENCE [LARGE SCALE GENOMIC DNA]</scope>
    <source>
        <strain evidence="15 16">Y170</strain>
    </source>
</reference>
<comment type="similarity">
    <text evidence="2 11 12">Belongs to the class-I aminoacyl-tRNA synthetase family.</text>
</comment>
<keyword evidence="6 11" id="KW-0547">Nucleotide-binding</keyword>
<feature type="domain" description="Arginyl tRNA synthetase N-terminal" evidence="14">
    <location>
        <begin position="41"/>
        <end position="126"/>
    </location>
</feature>
<dbReference type="GO" id="GO:0006420">
    <property type="term" value="P:arginyl-tRNA aminoacylation"/>
    <property type="evidence" value="ECO:0007669"/>
    <property type="project" value="UniProtKB-UniRule"/>
</dbReference>
<keyword evidence="7 11" id="KW-0067">ATP-binding</keyword>
<organism evidence="15 16">
    <name type="scientific">Fervidicola ferrireducens</name>
    <dbReference type="NCBI Taxonomy" id="520764"/>
    <lineage>
        <taxon>Bacteria</taxon>
        <taxon>Bacillati</taxon>
        <taxon>Bacillota</taxon>
        <taxon>Clostridia</taxon>
        <taxon>Thermosediminibacterales</taxon>
        <taxon>Thermosediminibacteraceae</taxon>
        <taxon>Fervidicola</taxon>
    </lineage>
</organism>
<evidence type="ECO:0000256" key="7">
    <source>
        <dbReference type="ARBA" id="ARBA00022840"/>
    </source>
</evidence>
<proteinExistence type="inferred from homology"/>
<protein>
    <recommendedName>
        <fullName evidence="11">Arginine--tRNA ligase</fullName>
        <ecNumber evidence="11">6.1.1.19</ecNumber>
    </recommendedName>
    <alternativeName>
        <fullName evidence="11">Arginyl-tRNA synthetase</fullName>
        <shortName evidence="11">ArgRS</shortName>
    </alternativeName>
</protein>
<dbReference type="PATRIC" id="fig|520764.3.peg.2493"/>
<dbReference type="STRING" id="520764.AN618_23150"/>
<dbReference type="InterPro" id="IPR036695">
    <property type="entry name" value="Arg-tRNA-synth_N_sf"/>
</dbReference>
<dbReference type="EMBL" id="LOED01000049">
    <property type="protein sequence ID" value="KXG74431.1"/>
    <property type="molecule type" value="Genomic_DNA"/>
</dbReference>
<dbReference type="SUPFAM" id="SSF47323">
    <property type="entry name" value="Anticodon-binding domain of a subclass of class I aminoacyl-tRNA synthetases"/>
    <property type="match status" value="1"/>
</dbReference>
<feature type="short sequence motif" description="'HIGH' region" evidence="11">
    <location>
        <begin position="163"/>
        <end position="173"/>
    </location>
</feature>
<feature type="domain" description="DALR anticodon binding" evidence="13">
    <location>
        <begin position="468"/>
        <end position="595"/>
    </location>
</feature>
<dbReference type="HAMAP" id="MF_00123">
    <property type="entry name" value="Arg_tRNA_synth"/>
    <property type="match status" value="1"/>
</dbReference>
<dbReference type="Gene3D" id="3.30.1360.70">
    <property type="entry name" value="Arginyl tRNA synthetase N-terminal domain"/>
    <property type="match status" value="1"/>
</dbReference>
<evidence type="ECO:0000256" key="5">
    <source>
        <dbReference type="ARBA" id="ARBA00022598"/>
    </source>
</evidence>
<dbReference type="Gene3D" id="3.40.50.620">
    <property type="entry name" value="HUPs"/>
    <property type="match status" value="1"/>
</dbReference>
<dbReference type="InterPro" id="IPR001278">
    <property type="entry name" value="Arg-tRNA-ligase"/>
</dbReference>